<dbReference type="FunFam" id="3.40.1160.10:FF:000001">
    <property type="entry name" value="Uridylate kinase"/>
    <property type="match status" value="1"/>
</dbReference>
<protein>
    <recommendedName>
        <fullName evidence="11">Uridylate kinase</fullName>
        <shortName evidence="11">UK</shortName>
        <ecNumber evidence="11">2.7.4.22</ecNumber>
    </recommendedName>
    <alternativeName>
        <fullName evidence="11">Uridine monophosphate kinase</fullName>
        <shortName evidence="11">UMP kinase</shortName>
        <shortName evidence="11">UMPK</shortName>
    </alternativeName>
</protein>
<keyword evidence="6 11" id="KW-0547">Nucleotide-binding</keyword>
<evidence type="ECO:0000256" key="11">
    <source>
        <dbReference type="HAMAP-Rule" id="MF_01220"/>
    </source>
</evidence>
<evidence type="ECO:0000313" key="13">
    <source>
        <dbReference type="EMBL" id="PIS09558.1"/>
    </source>
</evidence>
<dbReference type="GO" id="GO:0005737">
    <property type="term" value="C:cytoplasm"/>
    <property type="evidence" value="ECO:0007669"/>
    <property type="project" value="UniProtKB-SubCell"/>
</dbReference>
<dbReference type="Pfam" id="PF00696">
    <property type="entry name" value="AA_kinase"/>
    <property type="match status" value="1"/>
</dbReference>
<proteinExistence type="inferred from homology"/>
<evidence type="ECO:0000256" key="8">
    <source>
        <dbReference type="ARBA" id="ARBA00022840"/>
    </source>
</evidence>
<keyword evidence="4 11" id="KW-0963">Cytoplasm</keyword>
<dbReference type="AlphaFoldDB" id="A0A2H0WC98"/>
<dbReference type="GO" id="GO:0006225">
    <property type="term" value="P:UDP biosynthetic process"/>
    <property type="evidence" value="ECO:0007669"/>
    <property type="project" value="TreeGrafter"/>
</dbReference>
<sequence>MATSKYKRILLKISGEIIKGKRKYGIDPDFLDFLADEIKDVLKTGVQIAIVPGGGNIFRGLSGSKKGMDRATADYMGMLATVFNSLALKDALEKKGVKSRVQTSITMKEIAEPYIRGKALRHLEKGRTVILGSGTGLPFITTDTAAAIRGLELKCQAIFKATKVDGIYTDDPIKNSKAKKFKKLSFSEAIKNDKISIMDDSAISLCRESNVQIIVFNMNKKGNLKKAILGQKLGTIIN</sequence>
<evidence type="ECO:0000313" key="14">
    <source>
        <dbReference type="Proteomes" id="UP000230093"/>
    </source>
</evidence>
<keyword evidence="7 11" id="KW-0418">Kinase</keyword>
<feature type="binding site" evidence="11">
    <location>
        <position position="74"/>
    </location>
    <ligand>
        <name>UMP</name>
        <dbReference type="ChEBI" id="CHEBI:57865"/>
    </ligand>
</feature>
<comment type="function">
    <text evidence="11">Catalyzes the reversible phosphorylation of UMP to UDP.</text>
</comment>
<evidence type="ECO:0000256" key="7">
    <source>
        <dbReference type="ARBA" id="ARBA00022777"/>
    </source>
</evidence>
<dbReference type="Proteomes" id="UP000230093">
    <property type="component" value="Unassembled WGS sequence"/>
</dbReference>
<dbReference type="HAMAP" id="MF_01220_B">
    <property type="entry name" value="PyrH_B"/>
    <property type="match status" value="1"/>
</dbReference>
<comment type="caution">
    <text evidence="13">The sequence shown here is derived from an EMBL/GenBank/DDBJ whole genome shotgun (WGS) entry which is preliminary data.</text>
</comment>
<dbReference type="GO" id="GO:0033862">
    <property type="term" value="F:UMP kinase activity"/>
    <property type="evidence" value="ECO:0007669"/>
    <property type="project" value="UniProtKB-EC"/>
</dbReference>
<dbReference type="CDD" id="cd04254">
    <property type="entry name" value="AAK_UMPK-PyrH-Ec"/>
    <property type="match status" value="1"/>
</dbReference>
<keyword evidence="8 11" id="KW-0067">ATP-binding</keyword>
<evidence type="ECO:0000256" key="9">
    <source>
        <dbReference type="ARBA" id="ARBA00022975"/>
    </source>
</evidence>
<dbReference type="InterPro" id="IPR036393">
    <property type="entry name" value="AceGlu_kinase-like_sf"/>
</dbReference>
<dbReference type="PIRSF" id="PIRSF005650">
    <property type="entry name" value="Uridylate_kin"/>
    <property type="match status" value="1"/>
</dbReference>
<comment type="similarity">
    <text evidence="3 11">Belongs to the UMP kinase family.</text>
</comment>
<feature type="binding site" evidence="11">
    <location>
        <position position="55"/>
    </location>
    <ligand>
        <name>ATP</name>
        <dbReference type="ChEBI" id="CHEBI:30616"/>
    </ligand>
</feature>
<evidence type="ECO:0000256" key="1">
    <source>
        <dbReference type="ARBA" id="ARBA00004496"/>
    </source>
</evidence>
<organism evidence="13 14">
    <name type="scientific">Candidatus Beckwithbacteria bacterium CG10_big_fil_rev_8_21_14_0_10_34_10</name>
    <dbReference type="NCBI Taxonomy" id="1974495"/>
    <lineage>
        <taxon>Bacteria</taxon>
        <taxon>Candidatus Beckwithiibacteriota</taxon>
    </lineage>
</organism>
<dbReference type="InterPro" id="IPR015963">
    <property type="entry name" value="Uridylate_kinase_bac"/>
</dbReference>
<dbReference type="NCBIfam" id="TIGR02075">
    <property type="entry name" value="pyrH_bact"/>
    <property type="match status" value="1"/>
</dbReference>
<evidence type="ECO:0000256" key="3">
    <source>
        <dbReference type="ARBA" id="ARBA00007614"/>
    </source>
</evidence>
<feature type="binding site" evidence="11">
    <location>
        <position position="162"/>
    </location>
    <ligand>
        <name>ATP</name>
        <dbReference type="ChEBI" id="CHEBI:30616"/>
    </ligand>
</feature>
<evidence type="ECO:0000256" key="2">
    <source>
        <dbReference type="ARBA" id="ARBA00004791"/>
    </source>
</evidence>
<gene>
    <name evidence="11" type="primary">pyrH</name>
    <name evidence="13" type="ORF">COT75_00920</name>
</gene>
<feature type="binding site" evidence="11">
    <location>
        <position position="171"/>
    </location>
    <ligand>
        <name>ATP</name>
        <dbReference type="ChEBI" id="CHEBI:30616"/>
    </ligand>
</feature>
<name>A0A2H0WC98_9BACT</name>
<comment type="catalytic activity">
    <reaction evidence="10 11">
        <text>UMP + ATP = UDP + ADP</text>
        <dbReference type="Rhea" id="RHEA:24400"/>
        <dbReference type="ChEBI" id="CHEBI:30616"/>
        <dbReference type="ChEBI" id="CHEBI:57865"/>
        <dbReference type="ChEBI" id="CHEBI:58223"/>
        <dbReference type="ChEBI" id="CHEBI:456216"/>
        <dbReference type="EC" id="2.7.4.22"/>
    </reaction>
</comment>
<dbReference type="SUPFAM" id="SSF53633">
    <property type="entry name" value="Carbamate kinase-like"/>
    <property type="match status" value="1"/>
</dbReference>
<evidence type="ECO:0000259" key="12">
    <source>
        <dbReference type="Pfam" id="PF00696"/>
    </source>
</evidence>
<feature type="binding site" evidence="11">
    <location>
        <position position="59"/>
    </location>
    <ligand>
        <name>ATP</name>
        <dbReference type="ChEBI" id="CHEBI:30616"/>
    </ligand>
</feature>
<evidence type="ECO:0000256" key="10">
    <source>
        <dbReference type="ARBA" id="ARBA00047767"/>
    </source>
</evidence>
<keyword evidence="5 11" id="KW-0808">Transferase</keyword>
<evidence type="ECO:0000256" key="6">
    <source>
        <dbReference type="ARBA" id="ARBA00022741"/>
    </source>
</evidence>
<feature type="domain" description="Aspartate/glutamate/uridylate kinase" evidence="12">
    <location>
        <begin position="7"/>
        <end position="217"/>
    </location>
</feature>
<feature type="binding site" evidence="11">
    <location>
        <begin position="135"/>
        <end position="142"/>
    </location>
    <ligand>
        <name>UMP</name>
        <dbReference type="ChEBI" id="CHEBI:57865"/>
    </ligand>
</feature>
<comment type="subunit">
    <text evidence="11">Homohexamer.</text>
</comment>
<dbReference type="EC" id="2.7.4.22" evidence="11"/>
<dbReference type="GO" id="GO:0044210">
    <property type="term" value="P:'de novo' CTP biosynthetic process"/>
    <property type="evidence" value="ECO:0007669"/>
    <property type="project" value="UniProtKB-UniRule"/>
</dbReference>
<dbReference type="PANTHER" id="PTHR42833:SF4">
    <property type="entry name" value="URIDYLATE KINASE PUMPKIN, CHLOROPLASTIC"/>
    <property type="match status" value="1"/>
</dbReference>
<comment type="activity regulation">
    <text evidence="11">Inhibited by UTP.</text>
</comment>
<comment type="subcellular location">
    <subcellularLocation>
        <location evidence="1 11">Cytoplasm</location>
    </subcellularLocation>
</comment>
<keyword evidence="9 11" id="KW-0665">Pyrimidine biosynthesis</keyword>
<comment type="caution">
    <text evidence="11">Lacks conserved residue(s) required for the propagation of feature annotation.</text>
</comment>
<dbReference type="Gene3D" id="3.40.1160.10">
    <property type="entry name" value="Acetylglutamate kinase-like"/>
    <property type="match status" value="1"/>
</dbReference>
<dbReference type="GO" id="GO:0005524">
    <property type="term" value="F:ATP binding"/>
    <property type="evidence" value="ECO:0007669"/>
    <property type="project" value="UniProtKB-KW"/>
</dbReference>
<comment type="pathway">
    <text evidence="2 11">Pyrimidine metabolism; CTP biosynthesis via de novo pathway; UDP from UMP (UMPK route): step 1/1.</text>
</comment>
<feature type="binding site" evidence="11">
    <location>
        <begin position="12"/>
        <end position="15"/>
    </location>
    <ligand>
        <name>ATP</name>
        <dbReference type="ChEBI" id="CHEBI:30616"/>
    </ligand>
</feature>
<feature type="binding site" evidence="11">
    <location>
        <position position="168"/>
    </location>
    <ligand>
        <name>ATP</name>
        <dbReference type="ChEBI" id="CHEBI:30616"/>
    </ligand>
</feature>
<evidence type="ECO:0000256" key="5">
    <source>
        <dbReference type="ARBA" id="ARBA00022679"/>
    </source>
</evidence>
<dbReference type="InterPro" id="IPR011817">
    <property type="entry name" value="Uridylate_kinase"/>
</dbReference>
<reference evidence="14" key="1">
    <citation type="submission" date="2017-09" db="EMBL/GenBank/DDBJ databases">
        <title>Depth-based differentiation of microbial function through sediment-hosted aquifers and enrichment of novel symbionts in the deep terrestrial subsurface.</title>
        <authorList>
            <person name="Probst A.J."/>
            <person name="Ladd B."/>
            <person name="Jarett J.K."/>
            <person name="Geller-Mcgrath D.E."/>
            <person name="Sieber C.M.K."/>
            <person name="Emerson J.B."/>
            <person name="Anantharaman K."/>
            <person name="Thomas B.C."/>
            <person name="Malmstrom R."/>
            <person name="Stieglmeier M."/>
            <person name="Klingl A."/>
            <person name="Woyke T."/>
            <person name="Ryan C.M."/>
            <person name="Banfield J.F."/>
        </authorList>
    </citation>
    <scope>NUCLEOTIDE SEQUENCE [LARGE SCALE GENOMIC DNA]</scope>
</reference>
<dbReference type="PANTHER" id="PTHR42833">
    <property type="entry name" value="URIDYLATE KINASE"/>
    <property type="match status" value="1"/>
</dbReference>
<dbReference type="EMBL" id="PEZT01000003">
    <property type="protein sequence ID" value="PIS09558.1"/>
    <property type="molecule type" value="Genomic_DNA"/>
</dbReference>
<dbReference type="InterPro" id="IPR001048">
    <property type="entry name" value="Asp/Glu/Uridylate_kinase"/>
</dbReference>
<evidence type="ECO:0000256" key="4">
    <source>
        <dbReference type="ARBA" id="ARBA00022490"/>
    </source>
</evidence>
<dbReference type="UniPathway" id="UPA00159">
    <property type="reaction ID" value="UER00275"/>
</dbReference>
<accession>A0A2H0WC98</accession>
<feature type="binding site" evidence="11">
    <location>
        <position position="54"/>
    </location>
    <ligand>
        <name>UMP</name>
        <dbReference type="ChEBI" id="CHEBI:57865"/>
    </ligand>
</feature>